<name>A0A183EC11_9BILA</name>
<evidence type="ECO:0000313" key="1">
    <source>
        <dbReference type="WBParaSite" id="GPUH_0001852701-mRNA-1"/>
    </source>
</evidence>
<reference evidence="1" key="1">
    <citation type="submission" date="2016-06" db="UniProtKB">
        <authorList>
            <consortium name="WormBaseParasite"/>
        </authorList>
    </citation>
    <scope>IDENTIFICATION</scope>
</reference>
<accession>A0A183EC11</accession>
<dbReference type="AlphaFoldDB" id="A0A183EC11"/>
<protein>
    <submittedName>
        <fullName evidence="1">Phospholipid scramblase</fullName>
    </submittedName>
</protein>
<sequence>LTFGKCTYDKMPQMEEFSDDRVLCAELNFLEDGCIAKVVDDRNFESDRLVCCCTEECELMGFVVQALTKDIEERISEGRDYW</sequence>
<dbReference type="WBParaSite" id="GPUH_0001852701-mRNA-1">
    <property type="protein sequence ID" value="GPUH_0001852701-mRNA-1"/>
    <property type="gene ID" value="GPUH_0001852701"/>
</dbReference>
<proteinExistence type="predicted"/>
<organism evidence="1">
    <name type="scientific">Gongylonema pulchrum</name>
    <dbReference type="NCBI Taxonomy" id="637853"/>
    <lineage>
        <taxon>Eukaryota</taxon>
        <taxon>Metazoa</taxon>
        <taxon>Ecdysozoa</taxon>
        <taxon>Nematoda</taxon>
        <taxon>Chromadorea</taxon>
        <taxon>Rhabditida</taxon>
        <taxon>Spirurina</taxon>
        <taxon>Spiruromorpha</taxon>
        <taxon>Spiruroidea</taxon>
        <taxon>Gongylonematidae</taxon>
        <taxon>Gongylonema</taxon>
    </lineage>
</organism>